<reference evidence="1" key="1">
    <citation type="submission" date="2024-09" db="EMBL/GenBank/DDBJ databases">
        <title>Black Yeasts Isolated from many extreme environments.</title>
        <authorList>
            <person name="Coleine C."/>
            <person name="Stajich J.E."/>
            <person name="Selbmann L."/>
        </authorList>
    </citation>
    <scope>NUCLEOTIDE SEQUENCE</scope>
    <source>
        <strain evidence="1">CCFEE 5737</strain>
    </source>
</reference>
<protein>
    <submittedName>
        <fullName evidence="1">Uncharacterized protein</fullName>
    </submittedName>
</protein>
<name>A0ACC3D4P4_9PEZI</name>
<sequence length="222" mass="23191">LTPASAVPKFIRGYITPILSAPISHISAFLILHELTAVVPLVGLALTFHYTNYLPGWFSEGKWVNDGLERFGRYFKKKGWLRDEGMRGEMLGADGERVERRRLDRVWGVGQEGVRWVTEIATAWAVVKALLPLRIVVSVWGAPAFARWAVLPMLGAVRGLFGRGGAGRTSGGLGLKVTGGEKGRVGGGLVGDAGDGAVGKGSKAAGTGATGGGVVGKGGRGG</sequence>
<organism evidence="1 2">
    <name type="scientific">Coniosporium uncinatum</name>
    <dbReference type="NCBI Taxonomy" id="93489"/>
    <lineage>
        <taxon>Eukaryota</taxon>
        <taxon>Fungi</taxon>
        <taxon>Dikarya</taxon>
        <taxon>Ascomycota</taxon>
        <taxon>Pezizomycotina</taxon>
        <taxon>Dothideomycetes</taxon>
        <taxon>Dothideomycetes incertae sedis</taxon>
        <taxon>Coniosporium</taxon>
    </lineage>
</organism>
<comment type="caution">
    <text evidence="1">The sequence shown here is derived from an EMBL/GenBank/DDBJ whole genome shotgun (WGS) entry which is preliminary data.</text>
</comment>
<gene>
    <name evidence="1" type="ORF">LTS18_005440</name>
</gene>
<proteinExistence type="predicted"/>
<evidence type="ECO:0000313" key="1">
    <source>
        <dbReference type="EMBL" id="KAK3061782.1"/>
    </source>
</evidence>
<evidence type="ECO:0000313" key="2">
    <source>
        <dbReference type="Proteomes" id="UP001186974"/>
    </source>
</evidence>
<keyword evidence="2" id="KW-1185">Reference proteome</keyword>
<dbReference type="EMBL" id="JAWDJW010007626">
    <property type="protein sequence ID" value="KAK3061782.1"/>
    <property type="molecule type" value="Genomic_DNA"/>
</dbReference>
<feature type="non-terminal residue" evidence="1">
    <location>
        <position position="1"/>
    </location>
</feature>
<accession>A0ACC3D4P4</accession>
<dbReference type="Proteomes" id="UP001186974">
    <property type="component" value="Unassembled WGS sequence"/>
</dbReference>